<dbReference type="PROSITE" id="PS50995">
    <property type="entry name" value="HTH_MARR_2"/>
    <property type="match status" value="1"/>
</dbReference>
<accession>Q5MD25</accession>
<name>Q5MD25_9BACT</name>
<dbReference type="InterPro" id="IPR000835">
    <property type="entry name" value="HTH_MarR-typ"/>
</dbReference>
<dbReference type="InterPro" id="IPR036390">
    <property type="entry name" value="WH_DNA-bd_sf"/>
</dbReference>
<dbReference type="InterPro" id="IPR039422">
    <property type="entry name" value="MarR/SlyA-like"/>
</dbReference>
<protein>
    <recommendedName>
        <fullName evidence="1">HTH marR-type domain-containing protein</fullName>
    </recommendedName>
</protein>
<organism evidence="2">
    <name type="scientific">Cystobacter fuscus</name>
    <dbReference type="NCBI Taxonomy" id="43"/>
    <lineage>
        <taxon>Bacteria</taxon>
        <taxon>Pseudomonadati</taxon>
        <taxon>Myxococcota</taxon>
        <taxon>Myxococcia</taxon>
        <taxon>Myxococcales</taxon>
        <taxon>Cystobacterineae</taxon>
        <taxon>Archangiaceae</taxon>
        <taxon>Cystobacter</taxon>
    </lineage>
</organism>
<evidence type="ECO:0000313" key="2">
    <source>
        <dbReference type="EMBL" id="AAW03336.1"/>
    </source>
</evidence>
<dbReference type="SUPFAM" id="SSF46785">
    <property type="entry name" value="Winged helix' DNA-binding domain"/>
    <property type="match status" value="1"/>
</dbReference>
<proteinExistence type="predicted"/>
<dbReference type="EMBL" id="AY834753">
    <property type="protein sequence ID" value="AAW03336.1"/>
    <property type="molecule type" value="Genomic_DNA"/>
</dbReference>
<sequence length="154" mass="17083">MSSSLEALGLLIKKVQHRHHRALDARLGSLGISLVQWNALREIDRNPGSSQLRLAELTFNSAQAFGTLTTRLLRMGWVERRPGEGRATVHALTPKGKTLLRQGQELYLEVLFTSFAPLDEDERAVLMRLLTKMLDAELPVGPEARGTSRGARSS</sequence>
<reference evidence="2" key="1">
    <citation type="journal article" date="2005" name="Biosci. Biotechnol. Biochem.">
        <title>Construction of a bacterial artificial chromosome library for a myxobacterium of the genus Cystobacter and characterization of an antibiotic biosynthetic gene cluster.</title>
        <authorList>
            <person name="Feng Z."/>
            <person name="Qi J."/>
            <person name="Tsuge T."/>
            <person name="Oba Y."/>
            <person name="Kobayashi T."/>
            <person name="Suzuki Y."/>
            <person name="Sakagami Y."/>
            <person name="Ojika M."/>
        </authorList>
    </citation>
    <scope>NUCLEOTIDE SEQUENCE</scope>
</reference>
<dbReference type="PANTHER" id="PTHR33164">
    <property type="entry name" value="TRANSCRIPTIONAL REGULATOR, MARR FAMILY"/>
    <property type="match status" value="1"/>
</dbReference>
<dbReference type="InterPro" id="IPR036388">
    <property type="entry name" value="WH-like_DNA-bd_sf"/>
</dbReference>
<dbReference type="AlphaFoldDB" id="Q5MD25"/>
<dbReference type="GO" id="GO:0006950">
    <property type="term" value="P:response to stress"/>
    <property type="evidence" value="ECO:0007669"/>
    <property type="project" value="TreeGrafter"/>
</dbReference>
<dbReference type="SMART" id="SM00347">
    <property type="entry name" value="HTH_MARR"/>
    <property type="match status" value="1"/>
</dbReference>
<feature type="domain" description="HTH marR-type" evidence="1">
    <location>
        <begin position="1"/>
        <end position="135"/>
    </location>
</feature>
<evidence type="ECO:0000259" key="1">
    <source>
        <dbReference type="PROSITE" id="PS50995"/>
    </source>
</evidence>
<dbReference type="GO" id="GO:0003700">
    <property type="term" value="F:DNA-binding transcription factor activity"/>
    <property type="evidence" value="ECO:0007669"/>
    <property type="project" value="InterPro"/>
</dbReference>
<dbReference type="Pfam" id="PF12802">
    <property type="entry name" value="MarR_2"/>
    <property type="match status" value="1"/>
</dbReference>
<dbReference type="PANTHER" id="PTHR33164:SF103">
    <property type="entry name" value="REGULATORY PROTEIN MARR"/>
    <property type="match status" value="1"/>
</dbReference>
<dbReference type="Gene3D" id="1.10.10.10">
    <property type="entry name" value="Winged helix-like DNA-binding domain superfamily/Winged helix DNA-binding domain"/>
    <property type="match status" value="1"/>
</dbReference>